<dbReference type="RefSeq" id="WP_157389685.1">
    <property type="nucleotide sequence ID" value="NZ_WRPP01000004.1"/>
</dbReference>
<dbReference type="InterPro" id="IPR002575">
    <property type="entry name" value="Aminoglycoside_PTrfase"/>
</dbReference>
<dbReference type="InterPro" id="IPR050249">
    <property type="entry name" value="Pseudomonas-type_ThrB"/>
</dbReference>
<dbReference type="Proteomes" id="UP000466794">
    <property type="component" value="Unassembled WGS sequence"/>
</dbReference>
<name>A0A7K1V0U3_9NOCA</name>
<dbReference type="SUPFAM" id="SSF56112">
    <property type="entry name" value="Protein kinase-like (PK-like)"/>
    <property type="match status" value="1"/>
</dbReference>
<protein>
    <submittedName>
        <fullName evidence="3">Phosphotransferase</fullName>
    </submittedName>
</protein>
<dbReference type="AlphaFoldDB" id="A0A7K1V0U3"/>
<dbReference type="PANTHER" id="PTHR21064">
    <property type="entry name" value="AMINOGLYCOSIDE PHOSPHOTRANSFERASE DOMAIN-CONTAINING PROTEIN-RELATED"/>
    <property type="match status" value="1"/>
</dbReference>
<feature type="domain" description="Aminoglycoside phosphotransferase" evidence="2">
    <location>
        <begin position="48"/>
        <end position="295"/>
    </location>
</feature>
<evidence type="ECO:0000313" key="4">
    <source>
        <dbReference type="Proteomes" id="UP000466794"/>
    </source>
</evidence>
<evidence type="ECO:0000259" key="2">
    <source>
        <dbReference type="Pfam" id="PF01636"/>
    </source>
</evidence>
<evidence type="ECO:0000313" key="3">
    <source>
        <dbReference type="EMBL" id="MVU80167.1"/>
    </source>
</evidence>
<dbReference type="InterPro" id="IPR011009">
    <property type="entry name" value="Kinase-like_dom_sf"/>
</dbReference>
<proteinExistence type="inferred from homology"/>
<organism evidence="3 4">
    <name type="scientific">Nocardia terrae</name>
    <dbReference type="NCBI Taxonomy" id="2675851"/>
    <lineage>
        <taxon>Bacteria</taxon>
        <taxon>Bacillati</taxon>
        <taxon>Actinomycetota</taxon>
        <taxon>Actinomycetes</taxon>
        <taxon>Mycobacteriales</taxon>
        <taxon>Nocardiaceae</taxon>
        <taxon>Nocardia</taxon>
    </lineage>
</organism>
<reference evidence="3 4" key="1">
    <citation type="submission" date="2019-12" db="EMBL/GenBank/DDBJ databases">
        <title>Nocardia sp. nov. ET3-3 isolated from soil.</title>
        <authorList>
            <person name="Kanchanasin P."/>
            <person name="Tanasupawat S."/>
            <person name="Yuki M."/>
            <person name="Kudo T."/>
        </authorList>
    </citation>
    <scope>NUCLEOTIDE SEQUENCE [LARGE SCALE GENOMIC DNA]</scope>
    <source>
        <strain evidence="3 4">ET3-3</strain>
    </source>
</reference>
<dbReference type="GO" id="GO:0004413">
    <property type="term" value="F:homoserine kinase activity"/>
    <property type="evidence" value="ECO:0007669"/>
    <property type="project" value="TreeGrafter"/>
</dbReference>
<keyword evidence="3" id="KW-0808">Transferase</keyword>
<dbReference type="Gene3D" id="3.90.1200.10">
    <property type="match status" value="1"/>
</dbReference>
<dbReference type="GO" id="GO:0009088">
    <property type="term" value="P:threonine biosynthetic process"/>
    <property type="evidence" value="ECO:0007669"/>
    <property type="project" value="TreeGrafter"/>
</dbReference>
<dbReference type="EMBL" id="WRPP01000004">
    <property type="protein sequence ID" value="MVU80167.1"/>
    <property type="molecule type" value="Genomic_DNA"/>
</dbReference>
<dbReference type="Pfam" id="PF01636">
    <property type="entry name" value="APH"/>
    <property type="match status" value="1"/>
</dbReference>
<keyword evidence="4" id="KW-1185">Reference proteome</keyword>
<dbReference type="PANTHER" id="PTHR21064:SF6">
    <property type="entry name" value="AMINOGLYCOSIDE PHOSPHOTRANSFERASE DOMAIN-CONTAINING PROTEIN"/>
    <property type="match status" value="1"/>
</dbReference>
<evidence type="ECO:0000256" key="1">
    <source>
        <dbReference type="ARBA" id="ARBA00038240"/>
    </source>
</evidence>
<comment type="caution">
    <text evidence="3">The sequence shown here is derived from an EMBL/GenBank/DDBJ whole genome shotgun (WGS) entry which is preliminary data.</text>
</comment>
<comment type="similarity">
    <text evidence="1">Belongs to the pseudomonas-type ThrB family.</text>
</comment>
<gene>
    <name evidence="3" type="ORF">GPX89_23345</name>
</gene>
<sequence length="366" mass="40475">MTDGRVYGMGFDELVEPDWPALTSAEVDAVLGADAAITWRSPRPLSATARVRLPDGRDVIVKRLPRTLRDAAALGEEHRFMAHLRAGGIPVPGVRRSLDHGEFAYEVQELGIGVDAYAGVFSWSPYRSPDESAAAGHMLARLHLAAAGYEAPSRPARPLLAGFTLFSSPDPLAAVARRALERPALGAFLAEHDWRADMERVHLPAYERLRPLLPDLEPLWTHNDWHGTNLLWHDHDVASVIDFGLCDRTTAVHDLATAIERSAVDWISIRDGGPANVRFDQVRALLEGYESVRPLTTAERRALPALLPLVHCEYELSEIDYFLGVIPGGNAKNAEIAYSDYFLGHTAWWTQYDAGHELLDSVTTIR</sequence>
<accession>A0A7K1V0U3</accession>